<organism evidence="2">
    <name type="scientific">marine sediment metagenome</name>
    <dbReference type="NCBI Taxonomy" id="412755"/>
    <lineage>
        <taxon>unclassified sequences</taxon>
        <taxon>metagenomes</taxon>
        <taxon>ecological metagenomes</taxon>
    </lineage>
</organism>
<protein>
    <submittedName>
        <fullName evidence="2">Uncharacterized protein</fullName>
    </submittedName>
</protein>
<feature type="region of interest" description="Disordered" evidence="1">
    <location>
        <begin position="72"/>
        <end position="91"/>
    </location>
</feature>
<reference evidence="2" key="1">
    <citation type="journal article" date="2014" name="Front. Microbiol.">
        <title>High frequency of phylogenetically diverse reductive dehalogenase-homologous genes in deep subseafloor sedimentary metagenomes.</title>
        <authorList>
            <person name="Kawai M."/>
            <person name="Futagami T."/>
            <person name="Toyoda A."/>
            <person name="Takaki Y."/>
            <person name="Nishi S."/>
            <person name="Hori S."/>
            <person name="Arai W."/>
            <person name="Tsubouchi T."/>
            <person name="Morono Y."/>
            <person name="Uchiyama I."/>
            <person name="Ito T."/>
            <person name="Fujiyama A."/>
            <person name="Inagaki F."/>
            <person name="Takami H."/>
        </authorList>
    </citation>
    <scope>NUCLEOTIDE SEQUENCE</scope>
    <source>
        <strain evidence="2">Expedition CK06-06</strain>
    </source>
</reference>
<dbReference type="AlphaFoldDB" id="X1VXJ0"/>
<sequence>PTAIVHVANILVRGIGFGFAGDGLVPQIDLAAWQTLNISDSLLEEIIKEMDDKLQDAEEFLSGDGHFLRVRRVGSSSDDPSSCGTPEGVFP</sequence>
<dbReference type="Gene3D" id="1.10.3210.10">
    <property type="entry name" value="Hypothetical protein af1432"/>
    <property type="match status" value="1"/>
</dbReference>
<comment type="caution">
    <text evidence="2">The sequence shown here is derived from an EMBL/GenBank/DDBJ whole genome shotgun (WGS) entry which is preliminary data.</text>
</comment>
<evidence type="ECO:0000256" key="1">
    <source>
        <dbReference type="SAM" id="MobiDB-lite"/>
    </source>
</evidence>
<feature type="non-terminal residue" evidence="2">
    <location>
        <position position="1"/>
    </location>
</feature>
<feature type="compositionally biased region" description="Polar residues" evidence="1">
    <location>
        <begin position="74"/>
        <end position="84"/>
    </location>
</feature>
<accession>X1VXJ0</accession>
<evidence type="ECO:0000313" key="2">
    <source>
        <dbReference type="EMBL" id="GAJ23751.1"/>
    </source>
</evidence>
<name>X1VXJ0_9ZZZZ</name>
<proteinExistence type="predicted"/>
<dbReference type="EMBL" id="BARW01039952">
    <property type="protein sequence ID" value="GAJ23751.1"/>
    <property type="molecule type" value="Genomic_DNA"/>
</dbReference>
<gene>
    <name evidence="2" type="ORF">S12H4_60623</name>
</gene>